<dbReference type="PANTHER" id="PTHR10974:SF1">
    <property type="entry name" value="FI08016P-RELATED"/>
    <property type="match status" value="1"/>
</dbReference>
<evidence type="ECO:0008006" key="3">
    <source>
        <dbReference type="Google" id="ProtNLM"/>
    </source>
</evidence>
<dbReference type="EMBL" id="REGN01003089">
    <property type="protein sequence ID" value="RNA24624.1"/>
    <property type="molecule type" value="Genomic_DNA"/>
</dbReference>
<sequence length="339" mass="40046">MRGFKDHATKHYPKHYQLRLKQKVWKARKNDYCNGDTKRHKILVDLLLDFKRLYHKKQSNIALMHYVENSHDSNDHLHWLDDDILYFLNAGINENLFDSTILFLYSDHGSRFNKKRSSQRYLEERLPFFSVYLPDKFMKNNQDKLENFKNNLNKLTSPFDIYATVRDVTCLERDRKDDRKRSISLFDSISKFRSCEDIGIAEHFCSCVKDWKFQDFNSEIISKSIKFAIESINKITSENRNLCRELSLKDTISAEKFSKSSGSLYRVSFITAPNNGIYETIVYENKHDNFEFSSDLFSIKSKMDISRIDSYGEQPKCVAKFGSNPGLLLDLRKFCYCYS</sequence>
<dbReference type="Proteomes" id="UP000276133">
    <property type="component" value="Unassembled WGS sequence"/>
</dbReference>
<gene>
    <name evidence="1" type="ORF">BpHYR1_052289</name>
</gene>
<keyword evidence="2" id="KW-1185">Reference proteome</keyword>
<dbReference type="PANTHER" id="PTHR10974">
    <property type="entry name" value="FI08016P-RELATED"/>
    <property type="match status" value="1"/>
</dbReference>
<dbReference type="GO" id="GO:0005615">
    <property type="term" value="C:extracellular space"/>
    <property type="evidence" value="ECO:0007669"/>
    <property type="project" value="TreeGrafter"/>
</dbReference>
<reference evidence="1 2" key="1">
    <citation type="journal article" date="2018" name="Sci. Rep.">
        <title>Genomic signatures of local adaptation to the degree of environmental predictability in rotifers.</title>
        <authorList>
            <person name="Franch-Gras L."/>
            <person name="Hahn C."/>
            <person name="Garcia-Roger E.M."/>
            <person name="Carmona M.J."/>
            <person name="Serra M."/>
            <person name="Gomez A."/>
        </authorList>
    </citation>
    <scope>NUCLEOTIDE SEQUENCE [LARGE SCALE GENOMIC DNA]</scope>
    <source>
        <strain evidence="1">HYR1</strain>
    </source>
</reference>
<protein>
    <recommendedName>
        <fullName evidence="3">Sulfatase N-terminal domain-containing protein</fullName>
    </recommendedName>
</protein>
<dbReference type="Gene3D" id="3.40.720.10">
    <property type="entry name" value="Alkaline Phosphatase, subunit A"/>
    <property type="match status" value="1"/>
</dbReference>
<name>A0A3M7RM94_BRAPC</name>
<dbReference type="AlphaFoldDB" id="A0A3M7RM94"/>
<dbReference type="OrthoDB" id="413313at2759"/>
<dbReference type="InterPro" id="IPR017850">
    <property type="entry name" value="Alkaline_phosphatase_core_sf"/>
</dbReference>
<comment type="caution">
    <text evidence="1">The sequence shown here is derived from an EMBL/GenBank/DDBJ whole genome shotgun (WGS) entry which is preliminary data.</text>
</comment>
<dbReference type="STRING" id="10195.A0A3M7RM94"/>
<dbReference type="InterPro" id="IPR004245">
    <property type="entry name" value="DUF229"/>
</dbReference>
<accession>A0A3M7RM94</accession>
<evidence type="ECO:0000313" key="2">
    <source>
        <dbReference type="Proteomes" id="UP000276133"/>
    </source>
</evidence>
<proteinExistence type="predicted"/>
<evidence type="ECO:0000313" key="1">
    <source>
        <dbReference type="EMBL" id="RNA24624.1"/>
    </source>
</evidence>
<dbReference type="Pfam" id="PF02995">
    <property type="entry name" value="DUF229"/>
    <property type="match status" value="1"/>
</dbReference>
<organism evidence="1 2">
    <name type="scientific">Brachionus plicatilis</name>
    <name type="common">Marine rotifer</name>
    <name type="synonym">Brachionus muelleri</name>
    <dbReference type="NCBI Taxonomy" id="10195"/>
    <lineage>
        <taxon>Eukaryota</taxon>
        <taxon>Metazoa</taxon>
        <taxon>Spiralia</taxon>
        <taxon>Gnathifera</taxon>
        <taxon>Rotifera</taxon>
        <taxon>Eurotatoria</taxon>
        <taxon>Monogononta</taxon>
        <taxon>Pseudotrocha</taxon>
        <taxon>Ploima</taxon>
        <taxon>Brachionidae</taxon>
        <taxon>Brachionus</taxon>
    </lineage>
</organism>